<dbReference type="RefSeq" id="WP_181730864.1">
    <property type="nucleotide sequence ID" value="NZ_JACEIR010000001.1"/>
</dbReference>
<sequence length="47" mass="5054">MEVIVCQTCDKVIAYVESEKAGTLYGSCRGCEDHPSKSCEKQAEGVA</sequence>
<protein>
    <submittedName>
        <fullName evidence="1">GapA-binding peptide SR1P</fullName>
    </submittedName>
</protein>
<dbReference type="AlphaFoldDB" id="A0A8I1A473"/>
<dbReference type="EMBL" id="JAECVW010000001">
    <property type="protein sequence ID" value="MBH8594173.1"/>
    <property type="molecule type" value="Genomic_DNA"/>
</dbReference>
<evidence type="ECO:0000313" key="2">
    <source>
        <dbReference type="Proteomes" id="UP000633619"/>
    </source>
</evidence>
<gene>
    <name evidence="1" type="ORF">I8U20_02405</name>
</gene>
<name>A0A8I1A473_THEIN</name>
<keyword evidence="2" id="KW-1185">Reference proteome</keyword>
<dbReference type="Pfam" id="PF13790">
    <property type="entry name" value="SR1P"/>
    <property type="match status" value="1"/>
</dbReference>
<comment type="caution">
    <text evidence="1">The sequence shown here is derived from an EMBL/GenBank/DDBJ whole genome shotgun (WGS) entry which is preliminary data.</text>
</comment>
<organism evidence="1 2">
    <name type="scientific">Thermoactinomyces intermedius</name>
    <dbReference type="NCBI Taxonomy" id="2024"/>
    <lineage>
        <taxon>Bacteria</taxon>
        <taxon>Bacillati</taxon>
        <taxon>Bacillota</taxon>
        <taxon>Bacilli</taxon>
        <taxon>Bacillales</taxon>
        <taxon>Thermoactinomycetaceae</taxon>
        <taxon>Thermoactinomyces</taxon>
    </lineage>
</organism>
<reference evidence="1 2" key="1">
    <citation type="submission" date="2020-12" db="EMBL/GenBank/DDBJ databases">
        <title>WGS of Thermoactinomyces spp.</title>
        <authorList>
            <person name="Cheng K."/>
        </authorList>
    </citation>
    <scope>NUCLEOTIDE SEQUENCE [LARGE SCALE GENOMIC DNA]</scope>
    <source>
        <strain evidence="2">CICC 10671\DSM 43846</strain>
    </source>
</reference>
<dbReference type="Proteomes" id="UP000633619">
    <property type="component" value="Unassembled WGS sequence"/>
</dbReference>
<accession>A0A8I1A473</accession>
<proteinExistence type="predicted"/>
<dbReference type="InterPro" id="IPR025236">
    <property type="entry name" value="SR1P"/>
</dbReference>
<evidence type="ECO:0000313" key="1">
    <source>
        <dbReference type="EMBL" id="MBH8594173.1"/>
    </source>
</evidence>